<sequence>MQKAFRNVAPVLTMASLGLGGQAVLRDSSNNFSTRHAYAPNNRSERTLMLSNLKSQSGWPTYRLCQRLRCAAAHRKGAVFLQMGPPPYASQGTHRLSFSHNLLVNLSLLLIKARRSRPS</sequence>
<name>A0ABP9QTZ5_9RHOO</name>
<dbReference type="Proteomes" id="UP001500547">
    <property type="component" value="Unassembled WGS sequence"/>
</dbReference>
<evidence type="ECO:0008006" key="3">
    <source>
        <dbReference type="Google" id="ProtNLM"/>
    </source>
</evidence>
<keyword evidence="2" id="KW-1185">Reference proteome</keyword>
<reference evidence="2" key="1">
    <citation type="journal article" date="2019" name="Int. J. Syst. Evol. Microbiol.">
        <title>The Global Catalogue of Microorganisms (GCM) 10K type strain sequencing project: providing services to taxonomists for standard genome sequencing and annotation.</title>
        <authorList>
            <consortium name="The Broad Institute Genomics Platform"/>
            <consortium name="The Broad Institute Genome Sequencing Center for Infectious Disease"/>
            <person name="Wu L."/>
            <person name="Ma J."/>
        </authorList>
    </citation>
    <scope>NUCLEOTIDE SEQUENCE [LARGE SCALE GENOMIC DNA]</scope>
    <source>
        <strain evidence="2">JCM 18715</strain>
    </source>
</reference>
<protein>
    <recommendedName>
        <fullName evidence="3">Secreted protein</fullName>
    </recommendedName>
</protein>
<evidence type="ECO:0000313" key="1">
    <source>
        <dbReference type="EMBL" id="GAA5167309.1"/>
    </source>
</evidence>
<comment type="caution">
    <text evidence="1">The sequence shown here is derived from an EMBL/GenBank/DDBJ whole genome shotgun (WGS) entry which is preliminary data.</text>
</comment>
<gene>
    <name evidence="1" type="ORF">GCM10025770_25750</name>
</gene>
<dbReference type="EMBL" id="BAABLD010000008">
    <property type="protein sequence ID" value="GAA5167309.1"/>
    <property type="molecule type" value="Genomic_DNA"/>
</dbReference>
<evidence type="ECO:0000313" key="2">
    <source>
        <dbReference type="Proteomes" id="UP001500547"/>
    </source>
</evidence>
<proteinExistence type="predicted"/>
<organism evidence="1 2">
    <name type="scientific">Viridibacterium curvum</name>
    <dbReference type="NCBI Taxonomy" id="1101404"/>
    <lineage>
        <taxon>Bacteria</taxon>
        <taxon>Pseudomonadati</taxon>
        <taxon>Pseudomonadota</taxon>
        <taxon>Betaproteobacteria</taxon>
        <taxon>Rhodocyclales</taxon>
        <taxon>Rhodocyclaceae</taxon>
        <taxon>Viridibacterium</taxon>
    </lineage>
</organism>
<accession>A0ABP9QTZ5</accession>